<feature type="signal peptide" evidence="2">
    <location>
        <begin position="1"/>
        <end position="19"/>
    </location>
</feature>
<proteinExistence type="predicted"/>
<comment type="caution">
    <text evidence="3">The sequence shown here is derived from an EMBL/GenBank/DDBJ whole genome shotgun (WGS) entry which is preliminary data.</text>
</comment>
<dbReference type="AlphaFoldDB" id="A0A545VDH3"/>
<evidence type="ECO:0000313" key="3">
    <source>
        <dbReference type="EMBL" id="TQV99777.1"/>
    </source>
</evidence>
<reference evidence="3 4" key="1">
    <citation type="journal article" date="2019" name="Appl. Microbiol. Biotechnol.">
        <title>Genome sequence of Isaria javanica and comparative genome analysis insights into family S53 peptidase evolution in fungal entomopathogens.</title>
        <authorList>
            <person name="Lin R."/>
            <person name="Zhang X."/>
            <person name="Xin B."/>
            <person name="Zou M."/>
            <person name="Gao Y."/>
            <person name="Qin F."/>
            <person name="Hu Q."/>
            <person name="Xie B."/>
            <person name="Cheng X."/>
        </authorList>
    </citation>
    <scope>NUCLEOTIDE SEQUENCE [LARGE SCALE GENOMIC DNA]</scope>
    <source>
        <strain evidence="3 4">IJ1G</strain>
    </source>
</reference>
<keyword evidence="2" id="KW-0732">Signal</keyword>
<keyword evidence="4" id="KW-1185">Reference proteome</keyword>
<feature type="region of interest" description="Disordered" evidence="1">
    <location>
        <begin position="269"/>
        <end position="289"/>
    </location>
</feature>
<sequence>MKVSTASLFLTSLCGSALAAPITGDVKADISVAAADATGSVEARGLVEGLPVQTLAGATPLGSLAGASDPVKVLGGALGQPGGVLGRDNKLEASVVVNGADEELVGADARGKVNARAAVQPPAPAGNVASVDGIVSQATGAADKVTDADLAAELTRVVKEAVGSLGTRAVLPGNIVPPTAADAGASVPFQSAVPGAGAVGDVDSVNTQVQEILDQLKGEIDEISQNVSPRDLVGGDGPATGDIYTMSPEVQQFIDQLKAEIEHIRKTKSARDLVGGSGAPTAPTTGDVSSLTPEVQHLVQQLEAEIADVAKTVSVRGLADGTPADPVTSAVKGATGINVDDLVGDVQLPTGGM</sequence>
<accession>A0A545VDH3</accession>
<name>A0A545VDH3_9HYPO</name>
<evidence type="ECO:0008006" key="5">
    <source>
        <dbReference type="Google" id="ProtNLM"/>
    </source>
</evidence>
<feature type="chain" id="PRO_5022076316" description="Cell wall protein" evidence="2">
    <location>
        <begin position="20"/>
        <end position="353"/>
    </location>
</feature>
<organism evidence="3 4">
    <name type="scientific">Cordyceps javanica</name>
    <dbReference type="NCBI Taxonomy" id="43265"/>
    <lineage>
        <taxon>Eukaryota</taxon>
        <taxon>Fungi</taxon>
        <taxon>Dikarya</taxon>
        <taxon>Ascomycota</taxon>
        <taxon>Pezizomycotina</taxon>
        <taxon>Sordariomycetes</taxon>
        <taxon>Hypocreomycetidae</taxon>
        <taxon>Hypocreales</taxon>
        <taxon>Cordycipitaceae</taxon>
        <taxon>Cordyceps</taxon>
    </lineage>
</organism>
<evidence type="ECO:0000256" key="2">
    <source>
        <dbReference type="SAM" id="SignalP"/>
    </source>
</evidence>
<dbReference type="EMBL" id="SPUK01000002">
    <property type="protein sequence ID" value="TQV99777.1"/>
    <property type="molecule type" value="Genomic_DNA"/>
</dbReference>
<evidence type="ECO:0000256" key="1">
    <source>
        <dbReference type="SAM" id="MobiDB-lite"/>
    </source>
</evidence>
<gene>
    <name evidence="3" type="ORF">IF1G_01992</name>
</gene>
<evidence type="ECO:0000313" key="4">
    <source>
        <dbReference type="Proteomes" id="UP000315783"/>
    </source>
</evidence>
<protein>
    <recommendedName>
        <fullName evidence="5">Cell wall protein</fullName>
    </recommendedName>
</protein>
<dbReference type="Proteomes" id="UP000315783">
    <property type="component" value="Unassembled WGS sequence"/>
</dbReference>